<feature type="region of interest" description="Disordered" evidence="2">
    <location>
        <begin position="13"/>
        <end position="53"/>
    </location>
</feature>
<dbReference type="AlphaFoldDB" id="A0ABD1D9Z2"/>
<reference evidence="3 4" key="1">
    <citation type="submission" date="2024-05" db="EMBL/GenBank/DDBJ databases">
        <title>Culex pipiens pipiens assembly and annotation.</title>
        <authorList>
            <person name="Alout H."/>
            <person name="Durand T."/>
        </authorList>
    </citation>
    <scope>NUCLEOTIDE SEQUENCE [LARGE SCALE GENOMIC DNA]</scope>
    <source>
        <strain evidence="3">HA-2024</strain>
        <tissue evidence="3">Whole body</tissue>
    </source>
</reference>
<evidence type="ECO:0000256" key="2">
    <source>
        <dbReference type="SAM" id="MobiDB-lite"/>
    </source>
</evidence>
<comment type="caution">
    <text evidence="3">The sequence shown here is derived from an EMBL/GenBank/DDBJ whole genome shotgun (WGS) entry which is preliminary data.</text>
</comment>
<dbReference type="EMBL" id="JBEHCU010006732">
    <property type="protein sequence ID" value="KAL1396377.1"/>
    <property type="molecule type" value="Genomic_DNA"/>
</dbReference>
<feature type="coiled-coil region" evidence="1">
    <location>
        <begin position="92"/>
        <end position="165"/>
    </location>
</feature>
<protein>
    <submittedName>
        <fullName evidence="3">Uncharacterized protein</fullName>
    </submittedName>
</protein>
<name>A0ABD1D9Z2_CULPP</name>
<keyword evidence="1" id="KW-0175">Coiled coil</keyword>
<gene>
    <name evidence="3" type="ORF">pipiens_010551</name>
</gene>
<keyword evidence="4" id="KW-1185">Reference proteome</keyword>
<proteinExistence type="predicted"/>
<evidence type="ECO:0000313" key="4">
    <source>
        <dbReference type="Proteomes" id="UP001562425"/>
    </source>
</evidence>
<evidence type="ECO:0000313" key="3">
    <source>
        <dbReference type="EMBL" id="KAL1396377.1"/>
    </source>
</evidence>
<dbReference type="Proteomes" id="UP001562425">
    <property type="component" value="Unassembled WGS sequence"/>
</dbReference>
<evidence type="ECO:0000256" key="1">
    <source>
        <dbReference type="SAM" id="Coils"/>
    </source>
</evidence>
<feature type="compositionally biased region" description="Polar residues" evidence="2">
    <location>
        <begin position="20"/>
        <end position="29"/>
    </location>
</feature>
<organism evidence="3 4">
    <name type="scientific">Culex pipiens pipiens</name>
    <name type="common">Northern house mosquito</name>
    <dbReference type="NCBI Taxonomy" id="38569"/>
    <lineage>
        <taxon>Eukaryota</taxon>
        <taxon>Metazoa</taxon>
        <taxon>Ecdysozoa</taxon>
        <taxon>Arthropoda</taxon>
        <taxon>Hexapoda</taxon>
        <taxon>Insecta</taxon>
        <taxon>Pterygota</taxon>
        <taxon>Neoptera</taxon>
        <taxon>Endopterygota</taxon>
        <taxon>Diptera</taxon>
        <taxon>Nematocera</taxon>
        <taxon>Culicoidea</taxon>
        <taxon>Culicidae</taxon>
        <taxon>Culicinae</taxon>
        <taxon>Culicini</taxon>
        <taxon>Culex</taxon>
        <taxon>Culex</taxon>
    </lineage>
</organism>
<accession>A0ABD1D9Z2</accession>
<sequence length="181" mass="20360">MPCFCQIFNKSKQYRPVKSKTGSPQTNANVGDGTADNPTGHVPQENNSSGPVSASAVVQLKAKVWSLQNSLSDSTVINNNMQEAITETVAEKYRLLDELNQAKTEAALAEAQQDEERNRHARERDKFLREIDSYRSKINELSCLVEKIAEQNIELKQQLLEANDTVCRVARKYMKLKSIEC</sequence>